<dbReference type="EMBL" id="JBHFQA010000013">
    <property type="protein sequence ID" value="KAL2088999.1"/>
    <property type="molecule type" value="Genomic_DNA"/>
</dbReference>
<comment type="caution">
    <text evidence="3">The sequence shown here is derived from an EMBL/GenBank/DDBJ whole genome shotgun (WGS) entry which is preliminary data.</text>
</comment>
<gene>
    <name evidence="3" type="ORF">ACEWY4_015898</name>
</gene>
<proteinExistence type="predicted"/>
<feature type="domain" description="Protein Lines C-terminal" evidence="2">
    <location>
        <begin position="643"/>
        <end position="679"/>
    </location>
</feature>
<dbReference type="Proteomes" id="UP001591681">
    <property type="component" value="Unassembled WGS sequence"/>
</dbReference>
<name>A0ABD1JQ73_9TELE</name>
<feature type="domain" description="Protein Lines N-terminal" evidence="1">
    <location>
        <begin position="180"/>
        <end position="514"/>
    </location>
</feature>
<keyword evidence="4" id="KW-1185">Reference proteome</keyword>
<evidence type="ECO:0000313" key="4">
    <source>
        <dbReference type="Proteomes" id="UP001591681"/>
    </source>
</evidence>
<dbReference type="Pfam" id="PF14694">
    <property type="entry name" value="LINES_N"/>
    <property type="match status" value="1"/>
</dbReference>
<dbReference type="InterPro" id="IPR029415">
    <property type="entry name" value="Lines_C"/>
</dbReference>
<evidence type="ECO:0000259" key="2">
    <source>
        <dbReference type="Pfam" id="PF14695"/>
    </source>
</evidence>
<dbReference type="Pfam" id="PF14695">
    <property type="entry name" value="LINES_C"/>
    <property type="match status" value="1"/>
</dbReference>
<dbReference type="InterPro" id="IPR024875">
    <property type="entry name" value="Protein_Lines"/>
</dbReference>
<dbReference type="AlphaFoldDB" id="A0ABD1JQ73"/>
<evidence type="ECO:0000259" key="1">
    <source>
        <dbReference type="Pfam" id="PF14694"/>
    </source>
</evidence>
<evidence type="ECO:0008006" key="5">
    <source>
        <dbReference type="Google" id="ProtNLM"/>
    </source>
</evidence>
<dbReference type="PANTHER" id="PTHR16057">
    <property type="entry name" value="WINS1, 2 PROTEIN"/>
    <property type="match status" value="1"/>
</dbReference>
<evidence type="ECO:0000313" key="3">
    <source>
        <dbReference type="EMBL" id="KAL2088999.1"/>
    </source>
</evidence>
<dbReference type="PANTHER" id="PTHR16057:SF1">
    <property type="entry name" value="PROTEIN LINES HOMOLOG 1"/>
    <property type="match status" value="1"/>
</dbReference>
<protein>
    <recommendedName>
        <fullName evidence="5">Lines homolog 1</fullName>
    </recommendedName>
</protein>
<sequence>MDGISVILQDAYGRLQLGALPSKDFRELASVINASISSPSVPKTHSETCNKADERVLTAKEIICQSHGNRALQFMLLSLTLVEKMSVKLLDQELPQVLRLYIQNLFRVLQEELRFIPSIFVHFGSKDRMLSHLAAKCLSSLLICELQSLDAYGMVMQNMCDETFQMHSSCCRWEAGLWSLTAVIKEMLKRNNEHKSEQIAKLLTRIDPGVTSLYSWLLQSQDTRTTGDRGTTLTTFMDLLEALTAARFRLGTCVSSQRLLFTQTPALLQLLESGSQYFVKRHVLLLLKKTVLQRAGEDWLMGAVSSESHRDPYLAEDMGTLTEAVLQQVNCGWLRHVPVRDRPSFFGGATELSSAGRADDVMLRAVSMVLLKSLEYQSQSGHSKSDSQAIHTSRHLKELLLFLSQHCVQLRQSHHPCLCVSVVFGDQDDDMIEAARALLILHTHQKSLGASSEAGCCEMGSNPHCHFVLLLRGLAFDHSVLLDFLISSETCFLEYVVRYLKLLRDDWGGFCRSCQLLEAQDVQRCSKWRENSGHVSPLLDRSAVSEAGESHSSDKWIDVCTGLSQACPRLVDYGSSDESAEEEEEEMDMCVGSPDTGQRPAAGSLNKDGGQKCISLPDCKQSLEQSNESIAVVKRTQTLVQKVVHCLMELKAVITRLQRKNLFPYNPVSLVKLLTVIEEKSGSFC</sequence>
<dbReference type="InterPro" id="IPR032794">
    <property type="entry name" value="LINES_N"/>
</dbReference>
<organism evidence="3 4">
    <name type="scientific">Coilia grayii</name>
    <name type="common">Gray's grenadier anchovy</name>
    <dbReference type="NCBI Taxonomy" id="363190"/>
    <lineage>
        <taxon>Eukaryota</taxon>
        <taxon>Metazoa</taxon>
        <taxon>Chordata</taxon>
        <taxon>Craniata</taxon>
        <taxon>Vertebrata</taxon>
        <taxon>Euteleostomi</taxon>
        <taxon>Actinopterygii</taxon>
        <taxon>Neopterygii</taxon>
        <taxon>Teleostei</taxon>
        <taxon>Clupei</taxon>
        <taxon>Clupeiformes</taxon>
        <taxon>Clupeoidei</taxon>
        <taxon>Engraulidae</taxon>
        <taxon>Coilinae</taxon>
        <taxon>Coilia</taxon>
    </lineage>
</organism>
<accession>A0ABD1JQ73</accession>
<reference evidence="3 4" key="1">
    <citation type="submission" date="2024-09" db="EMBL/GenBank/DDBJ databases">
        <title>A chromosome-level genome assembly of Gray's grenadier anchovy, Coilia grayii.</title>
        <authorList>
            <person name="Fu Z."/>
        </authorList>
    </citation>
    <scope>NUCLEOTIDE SEQUENCE [LARGE SCALE GENOMIC DNA]</scope>
    <source>
        <strain evidence="3">G4</strain>
        <tissue evidence="3">Muscle</tissue>
    </source>
</reference>